<evidence type="ECO:0000313" key="2">
    <source>
        <dbReference type="Proteomes" id="UP001596042"/>
    </source>
</evidence>
<organism evidence="1 2">
    <name type="scientific">Daeguia caeni</name>
    <dbReference type="NCBI Taxonomy" id="439612"/>
    <lineage>
        <taxon>Bacteria</taxon>
        <taxon>Pseudomonadati</taxon>
        <taxon>Pseudomonadota</taxon>
        <taxon>Alphaproteobacteria</taxon>
        <taxon>Hyphomicrobiales</taxon>
        <taxon>Brucellaceae</taxon>
        <taxon>Daeguia</taxon>
    </lineage>
</organism>
<dbReference type="Proteomes" id="UP001596042">
    <property type="component" value="Unassembled WGS sequence"/>
</dbReference>
<sequence>MKNNIKKKAASENIKPHDIFRYSAIKVEYTTESLSWPNLLIISAAMSPFKGEFAPVNNLLILMVVDGVMAGKWILDGETSDINLAPGELLIVPPDVYFSVDIVSECKLLALYVGQNILKELFVKYSTSGALFYSIEYNPHVRDDFLATIIFEMKKITECIDNFSLMNVQLLTRTVVGKIISNYSVVEYSNVDIDKKISVYKMKKY</sequence>
<accession>A0ABV9H242</accession>
<evidence type="ECO:0000313" key="1">
    <source>
        <dbReference type="EMBL" id="MFC4623874.1"/>
    </source>
</evidence>
<proteinExistence type="predicted"/>
<evidence type="ECO:0008006" key="3">
    <source>
        <dbReference type="Google" id="ProtNLM"/>
    </source>
</evidence>
<keyword evidence="2" id="KW-1185">Reference proteome</keyword>
<dbReference type="RefSeq" id="WP_374834338.1">
    <property type="nucleotide sequence ID" value="NZ_JBHEEZ010000047.1"/>
</dbReference>
<dbReference type="EMBL" id="JBHSEL010000017">
    <property type="protein sequence ID" value="MFC4623874.1"/>
    <property type="molecule type" value="Genomic_DNA"/>
</dbReference>
<comment type="caution">
    <text evidence="1">The sequence shown here is derived from an EMBL/GenBank/DDBJ whole genome shotgun (WGS) entry which is preliminary data.</text>
</comment>
<gene>
    <name evidence="1" type="ORF">ACFO1V_01290</name>
</gene>
<name>A0ABV9H242_9HYPH</name>
<reference evidence="2" key="1">
    <citation type="journal article" date="2019" name="Int. J. Syst. Evol. Microbiol.">
        <title>The Global Catalogue of Microorganisms (GCM) 10K type strain sequencing project: providing services to taxonomists for standard genome sequencing and annotation.</title>
        <authorList>
            <consortium name="The Broad Institute Genomics Platform"/>
            <consortium name="The Broad Institute Genome Sequencing Center for Infectious Disease"/>
            <person name="Wu L."/>
            <person name="Ma J."/>
        </authorList>
    </citation>
    <scope>NUCLEOTIDE SEQUENCE [LARGE SCALE GENOMIC DNA]</scope>
    <source>
        <strain evidence="2">CGMCC 1.15731</strain>
    </source>
</reference>
<protein>
    <recommendedName>
        <fullName evidence="3">AraC family transcriptional regulator</fullName>
    </recommendedName>
</protein>